<dbReference type="GO" id="GO:0015074">
    <property type="term" value="P:DNA integration"/>
    <property type="evidence" value="ECO:0007669"/>
    <property type="project" value="InterPro"/>
</dbReference>
<name>A0A932EQJ3_9BACT</name>
<reference evidence="3" key="1">
    <citation type="submission" date="2020-07" db="EMBL/GenBank/DDBJ databases">
        <title>Huge and variable diversity of episymbiotic CPR bacteria and DPANN archaea in groundwater ecosystems.</title>
        <authorList>
            <person name="He C.Y."/>
            <person name="Keren R."/>
            <person name="Whittaker M."/>
            <person name="Farag I.F."/>
            <person name="Doudna J."/>
            <person name="Cate J.H.D."/>
            <person name="Banfield J.F."/>
        </authorList>
    </citation>
    <scope>NUCLEOTIDE SEQUENCE</scope>
    <source>
        <strain evidence="3">NC_groundwater_580_Pr5_B-0.1um_64_19</strain>
    </source>
</reference>
<feature type="region of interest" description="Disordered" evidence="1">
    <location>
        <begin position="34"/>
        <end position="56"/>
    </location>
</feature>
<sequence length="127" mass="14447">MRTIFRSTRPCATSWAKIARWREHYINRERPHSALGYKTPEGMRQRARASTAGEQNQEKVSFLGLKTGSIYGPIRFARADESRRVKETRAYIRLLIGRGLIFPGPVGTCASCPNQVNGLERPRPRGF</sequence>
<gene>
    <name evidence="3" type="ORF">HYX28_03830</name>
</gene>
<evidence type="ECO:0000256" key="1">
    <source>
        <dbReference type="SAM" id="MobiDB-lite"/>
    </source>
</evidence>
<comment type="caution">
    <text evidence="3">The sequence shown here is derived from an EMBL/GenBank/DDBJ whole genome shotgun (WGS) entry which is preliminary data.</text>
</comment>
<dbReference type="InterPro" id="IPR001584">
    <property type="entry name" value="Integrase_cat-core"/>
</dbReference>
<dbReference type="EMBL" id="JACPNR010000004">
    <property type="protein sequence ID" value="MBI2677890.1"/>
    <property type="molecule type" value="Genomic_DNA"/>
</dbReference>
<organism evidence="3 4">
    <name type="scientific">Candidatus Korobacter versatilis</name>
    <dbReference type="NCBI Taxonomy" id="658062"/>
    <lineage>
        <taxon>Bacteria</taxon>
        <taxon>Pseudomonadati</taxon>
        <taxon>Acidobacteriota</taxon>
        <taxon>Terriglobia</taxon>
        <taxon>Terriglobales</taxon>
        <taxon>Candidatus Korobacteraceae</taxon>
        <taxon>Candidatus Korobacter</taxon>
    </lineage>
</organism>
<dbReference type="AlphaFoldDB" id="A0A932EQJ3"/>
<proteinExistence type="predicted"/>
<feature type="domain" description="Integrase catalytic" evidence="2">
    <location>
        <begin position="16"/>
        <end position="40"/>
    </location>
</feature>
<evidence type="ECO:0000313" key="3">
    <source>
        <dbReference type="EMBL" id="MBI2677890.1"/>
    </source>
</evidence>
<protein>
    <submittedName>
        <fullName evidence="3">Transposase</fullName>
    </submittedName>
</protein>
<accession>A0A932EQJ3</accession>
<dbReference type="Pfam" id="PF13683">
    <property type="entry name" value="rve_3"/>
    <property type="match status" value="1"/>
</dbReference>
<evidence type="ECO:0000259" key="2">
    <source>
        <dbReference type="Pfam" id="PF13683"/>
    </source>
</evidence>
<dbReference type="Proteomes" id="UP000779809">
    <property type="component" value="Unassembled WGS sequence"/>
</dbReference>
<evidence type="ECO:0000313" key="4">
    <source>
        <dbReference type="Proteomes" id="UP000779809"/>
    </source>
</evidence>